<feature type="compositionally biased region" description="Acidic residues" evidence="1">
    <location>
        <begin position="162"/>
        <end position="175"/>
    </location>
</feature>
<feature type="compositionally biased region" description="Low complexity" evidence="1">
    <location>
        <begin position="242"/>
        <end position="253"/>
    </location>
</feature>
<dbReference type="InParanoid" id="I1J233"/>
<reference evidence="2" key="2">
    <citation type="submission" date="2017-06" db="EMBL/GenBank/DDBJ databases">
        <title>WGS assembly of Brachypodium distachyon.</title>
        <authorList>
            <consortium name="The International Brachypodium Initiative"/>
            <person name="Lucas S."/>
            <person name="Harmon-Smith M."/>
            <person name="Lail K."/>
            <person name="Tice H."/>
            <person name="Grimwood J."/>
            <person name="Bruce D."/>
            <person name="Barry K."/>
            <person name="Shu S."/>
            <person name="Lindquist E."/>
            <person name="Wang M."/>
            <person name="Pitluck S."/>
            <person name="Vogel J.P."/>
            <person name="Garvin D.F."/>
            <person name="Mockler T.C."/>
            <person name="Schmutz J."/>
            <person name="Rokhsar D."/>
            <person name="Bevan M.W."/>
        </authorList>
    </citation>
    <scope>NUCLEOTIDE SEQUENCE</scope>
    <source>
        <strain evidence="2">Bd21</strain>
    </source>
</reference>
<reference evidence="2 3" key="1">
    <citation type="journal article" date="2010" name="Nature">
        <title>Genome sequencing and analysis of the model grass Brachypodium distachyon.</title>
        <authorList>
            <consortium name="International Brachypodium Initiative"/>
        </authorList>
    </citation>
    <scope>NUCLEOTIDE SEQUENCE [LARGE SCALE GENOMIC DNA]</scope>
    <source>
        <strain evidence="2 3">Bd21</strain>
    </source>
</reference>
<evidence type="ECO:0000256" key="1">
    <source>
        <dbReference type="SAM" id="MobiDB-lite"/>
    </source>
</evidence>
<reference evidence="3" key="3">
    <citation type="submission" date="2018-08" db="UniProtKB">
        <authorList>
            <consortium name="EnsemblPlants"/>
        </authorList>
    </citation>
    <scope>IDENTIFICATION</scope>
    <source>
        <strain evidence="3">cv. Bd21</strain>
    </source>
</reference>
<sequence length="303" mass="32098">MGRLLQSPKICSLDELQDYIQNHPSLESACITIEGVHVRDVFDMLQLLNCKPDWRFENSDCILAEGRRFAMCLENLEFLLDQLIEGTGADVRAAANALLLEAVKFRSLMRENPGFRSLVLFADSIVKVGQRSVQAVSEEEDASSAVEPEDAADGQHGHGVGDGDEDEDGPDGQEGDGEHEAVQIGSLLGALRETKAALKRLPEVRIVFNSETTTNLSYSDFPGGVFAYHINPGSSGCASNTEEPPAAPESAAPTDNPDKPPAAAESTEPPAAAESAAPTDHPDEPPAAAESTEPPAAAALPTA</sequence>
<name>I1J233_BRADI</name>
<feature type="region of interest" description="Disordered" evidence="1">
    <location>
        <begin position="236"/>
        <end position="303"/>
    </location>
</feature>
<dbReference type="HOGENOM" id="CLU_919341_0_0_1"/>
<evidence type="ECO:0000313" key="3">
    <source>
        <dbReference type="EnsemblPlants" id="PNT61894"/>
    </source>
</evidence>
<protein>
    <submittedName>
        <fullName evidence="2 3">Uncharacterized protein</fullName>
    </submittedName>
</protein>
<evidence type="ECO:0000313" key="4">
    <source>
        <dbReference type="Proteomes" id="UP000008810"/>
    </source>
</evidence>
<feature type="compositionally biased region" description="Low complexity" evidence="1">
    <location>
        <begin position="261"/>
        <end position="279"/>
    </location>
</feature>
<feature type="compositionally biased region" description="Low complexity" evidence="1">
    <location>
        <begin position="286"/>
        <end position="303"/>
    </location>
</feature>
<evidence type="ECO:0000313" key="2">
    <source>
        <dbReference type="EMBL" id="PNT61894.1"/>
    </source>
</evidence>
<feature type="compositionally biased region" description="Acidic residues" evidence="1">
    <location>
        <begin position="137"/>
        <end position="152"/>
    </location>
</feature>
<dbReference type="EnsemblPlants" id="PNT61894">
    <property type="protein sequence ID" value="PNT61894"/>
    <property type="gene ID" value="BRADI_5g22538v3"/>
</dbReference>
<proteinExistence type="predicted"/>
<accession>I1J233</accession>
<dbReference type="Gramene" id="PNT61894">
    <property type="protein sequence ID" value="PNT61894"/>
    <property type="gene ID" value="BRADI_5g22538v3"/>
</dbReference>
<dbReference type="EMBL" id="CM000884">
    <property type="protein sequence ID" value="PNT61894.1"/>
    <property type="molecule type" value="Genomic_DNA"/>
</dbReference>
<dbReference type="Proteomes" id="UP000008810">
    <property type="component" value="Chromosome 5"/>
</dbReference>
<keyword evidence="4" id="KW-1185">Reference proteome</keyword>
<gene>
    <name evidence="2" type="ORF">BRADI_5g22538v3</name>
</gene>
<dbReference type="AlphaFoldDB" id="I1J233"/>
<organism evidence="3">
    <name type="scientific">Brachypodium distachyon</name>
    <name type="common">Purple false brome</name>
    <name type="synonym">Trachynia distachya</name>
    <dbReference type="NCBI Taxonomy" id="15368"/>
    <lineage>
        <taxon>Eukaryota</taxon>
        <taxon>Viridiplantae</taxon>
        <taxon>Streptophyta</taxon>
        <taxon>Embryophyta</taxon>
        <taxon>Tracheophyta</taxon>
        <taxon>Spermatophyta</taxon>
        <taxon>Magnoliopsida</taxon>
        <taxon>Liliopsida</taxon>
        <taxon>Poales</taxon>
        <taxon>Poaceae</taxon>
        <taxon>BOP clade</taxon>
        <taxon>Pooideae</taxon>
        <taxon>Stipodae</taxon>
        <taxon>Brachypodieae</taxon>
        <taxon>Brachypodium</taxon>
    </lineage>
</organism>
<feature type="region of interest" description="Disordered" evidence="1">
    <location>
        <begin position="137"/>
        <end position="179"/>
    </location>
</feature>